<dbReference type="Gene3D" id="6.10.250.3120">
    <property type="match status" value="1"/>
</dbReference>
<dbReference type="AlphaFoldDB" id="A0AA88L5Y4"/>
<dbReference type="InterPro" id="IPR014799">
    <property type="entry name" value="ASD2_dom"/>
</dbReference>
<keyword evidence="4" id="KW-1185">Reference proteome</keyword>
<evidence type="ECO:0000256" key="1">
    <source>
        <dbReference type="SAM" id="MobiDB-lite"/>
    </source>
</evidence>
<evidence type="ECO:0000313" key="4">
    <source>
        <dbReference type="Proteomes" id="UP001187531"/>
    </source>
</evidence>
<evidence type="ECO:0000259" key="2">
    <source>
        <dbReference type="Pfam" id="PF08687"/>
    </source>
</evidence>
<feature type="domain" description="ASD2" evidence="2">
    <location>
        <begin position="179"/>
        <end position="232"/>
    </location>
</feature>
<dbReference type="Proteomes" id="UP001187531">
    <property type="component" value="Unassembled WGS sequence"/>
</dbReference>
<evidence type="ECO:0000313" key="3">
    <source>
        <dbReference type="EMBL" id="KAK2713981.1"/>
    </source>
</evidence>
<protein>
    <recommendedName>
        <fullName evidence="2">ASD2 domain-containing protein</fullName>
    </recommendedName>
</protein>
<reference evidence="3" key="1">
    <citation type="submission" date="2023-07" db="EMBL/GenBank/DDBJ databases">
        <title>Chromosome-level genome assembly of Artemia franciscana.</title>
        <authorList>
            <person name="Jo E."/>
        </authorList>
    </citation>
    <scope>NUCLEOTIDE SEQUENCE</scope>
    <source>
        <tissue evidence="3">Whole body</tissue>
    </source>
</reference>
<sequence length="310" mass="34739">MKALEKKLDFIIKKQSELAITLSSISDEVQILKNESKSRDSKIVILENQLEEQKSRCDTIEPKLLEMEVKDRKLNLIIHGLSKEKQQQTVFANVSTLFSSTMEITDKVQILECYRMSQKSNVSTPPEISHRIINKKNLDCLKDKLNITDWSRVFDAEDVNSAMAHFFEKFNAAFDESCPREVSTRLAEVATSGEQNKLARHVLEVETITALLFGLAGRLARAQNVLASLGEDVGTSSPRTCLAKDFLSCKGRIKPGLWPFDYNTFFCAEFSAASILDSQLLDSHSQLAEPDQGADKTKEPSVVFSVTPES</sequence>
<gene>
    <name evidence="3" type="ORF">QYM36_009761</name>
</gene>
<feature type="region of interest" description="Disordered" evidence="1">
    <location>
        <begin position="286"/>
        <end position="310"/>
    </location>
</feature>
<dbReference type="Pfam" id="PF08687">
    <property type="entry name" value="ASD2"/>
    <property type="match status" value="1"/>
</dbReference>
<proteinExistence type="predicted"/>
<comment type="caution">
    <text evidence="3">The sequence shown here is derived from an EMBL/GenBank/DDBJ whole genome shotgun (WGS) entry which is preliminary data.</text>
</comment>
<name>A0AA88L5Y4_ARTSF</name>
<accession>A0AA88L5Y4</accession>
<organism evidence="3 4">
    <name type="scientific">Artemia franciscana</name>
    <name type="common">Brine shrimp</name>
    <name type="synonym">Artemia sanfranciscana</name>
    <dbReference type="NCBI Taxonomy" id="6661"/>
    <lineage>
        <taxon>Eukaryota</taxon>
        <taxon>Metazoa</taxon>
        <taxon>Ecdysozoa</taxon>
        <taxon>Arthropoda</taxon>
        <taxon>Crustacea</taxon>
        <taxon>Branchiopoda</taxon>
        <taxon>Anostraca</taxon>
        <taxon>Artemiidae</taxon>
        <taxon>Artemia</taxon>
    </lineage>
</organism>
<dbReference type="EMBL" id="JAVRJZ010000014">
    <property type="protein sequence ID" value="KAK2713981.1"/>
    <property type="molecule type" value="Genomic_DNA"/>
</dbReference>